<dbReference type="Proteomes" id="UP000663828">
    <property type="component" value="Unassembled WGS sequence"/>
</dbReference>
<evidence type="ECO:0000313" key="3">
    <source>
        <dbReference type="Proteomes" id="UP000663828"/>
    </source>
</evidence>
<dbReference type="AlphaFoldDB" id="A0A814Z845"/>
<keyword evidence="3" id="KW-1185">Reference proteome</keyword>
<dbReference type="Proteomes" id="UP000663852">
    <property type="component" value="Unassembled WGS sequence"/>
</dbReference>
<dbReference type="SUPFAM" id="SSF56399">
    <property type="entry name" value="ADP-ribosylation"/>
    <property type="match status" value="1"/>
</dbReference>
<reference evidence="2" key="1">
    <citation type="submission" date="2021-02" db="EMBL/GenBank/DDBJ databases">
        <authorList>
            <person name="Nowell W R."/>
        </authorList>
    </citation>
    <scope>NUCLEOTIDE SEQUENCE</scope>
</reference>
<accession>A0A814Z845</accession>
<sequence>MEQNHDDFRNEVRQLQRFNDYYIIFIDEHLRFRNDSQLFLDCLQRSTNENIFCFDDIHSMTHWIDQMNIMTKIFLIISDSLEEKHQNEIAKMNNIEYIYIIHSDHVEYRKCFSNIRRIFNEKTDLLTQMSHDVKQLTTQWTFDKQNSFLKASAYDIRWYQLFIKVLLYLPCSENDWNEMFNECQLYYKDNVVTLQKIDVFRREYTREQVIDYYTQDNFIYRILNSALRTHHMNTIYKFYPLIQDLSKQLDQHYRTYVLNLKRRKTTPSIRIVYRGQYLTPTELEQLRNVCRSRQGSVLLSMFGSTTLDPRIAMSFIQSDHPENISCFFQIIIPDYYYRNQGSAFSYHSQMFLNISNFSSMPHEQEVLFSVMSRFRVKYVGRPTKNRSWIPITLEFYQDYLGFDSRWHQIKDMVCHESDEMKKELFELVEKYANKPTNWDVWWKRLTGELGARRQDGEPFVVTLYECFGDPESLMKAIELRKRHLENHSKWKDFSDPIFLIDEMKYGKPTRIITLYELFLRKMNFSELDTDDVIQSLKHAGDAYAECGCFHQNALECYEKALQLVENHSDHKTISALQNRIKRLSSHQQSDCSKTLTKEKANNSSFDEIPVKTSNYETEHLQWSTFWKFRQAIRPIRDTNRCLNIRLQYLHMFLKEKEEWLDNTYLRIFFNLPFQNSQRSFEPVEYLYQSFYFSVWTYLYKSMLCFKDHSFNQYLYETFINEWVTFNDLKQKLGVYCIDQRGTLSPLFVIIERILKKLTLMITMCTLMVTIPSGTGRHQIMIDMDQIRFQTDICIHPTKLVFFDLDNEIKENTVEVESIQKK</sequence>
<evidence type="ECO:0000313" key="1">
    <source>
        <dbReference type="EMBL" id="CAF0745161.1"/>
    </source>
</evidence>
<organism evidence="2 4">
    <name type="scientific">Adineta ricciae</name>
    <name type="common">Rotifer</name>
    <dbReference type="NCBI Taxonomy" id="249248"/>
    <lineage>
        <taxon>Eukaryota</taxon>
        <taxon>Metazoa</taxon>
        <taxon>Spiralia</taxon>
        <taxon>Gnathifera</taxon>
        <taxon>Rotifera</taxon>
        <taxon>Eurotatoria</taxon>
        <taxon>Bdelloidea</taxon>
        <taxon>Adinetida</taxon>
        <taxon>Adinetidae</taxon>
        <taxon>Adineta</taxon>
    </lineage>
</organism>
<dbReference type="Gene3D" id="3.90.176.10">
    <property type="entry name" value="Toxin ADP-ribosyltransferase, Chain A, domain 1"/>
    <property type="match status" value="1"/>
</dbReference>
<name>A0A814Z845_ADIRI</name>
<comment type="caution">
    <text evidence="2">The sequence shown here is derived from an EMBL/GenBank/DDBJ whole genome shotgun (WGS) entry which is preliminary data.</text>
</comment>
<dbReference type="EMBL" id="CAJNOR010000003">
    <property type="protein sequence ID" value="CAF0745161.1"/>
    <property type="molecule type" value="Genomic_DNA"/>
</dbReference>
<dbReference type="EMBL" id="CAJNOJ010000171">
    <property type="protein sequence ID" value="CAF1238248.1"/>
    <property type="molecule type" value="Genomic_DNA"/>
</dbReference>
<dbReference type="PROSITE" id="PS51996">
    <property type="entry name" value="TR_MART"/>
    <property type="match status" value="1"/>
</dbReference>
<dbReference type="OrthoDB" id="10015135at2759"/>
<gene>
    <name evidence="2" type="ORF">EDS130_LOCUS27313</name>
    <name evidence="1" type="ORF">XAT740_LOCUS116</name>
</gene>
<evidence type="ECO:0000313" key="4">
    <source>
        <dbReference type="Proteomes" id="UP000663852"/>
    </source>
</evidence>
<proteinExistence type="predicted"/>
<protein>
    <submittedName>
        <fullName evidence="2">Uncharacterized protein</fullName>
    </submittedName>
</protein>
<evidence type="ECO:0000313" key="2">
    <source>
        <dbReference type="EMBL" id="CAF1238248.1"/>
    </source>
</evidence>